<organism evidence="2 3">
    <name type="scientific">Pocillopora damicornis</name>
    <name type="common">Cauliflower coral</name>
    <name type="synonym">Millepora damicornis</name>
    <dbReference type="NCBI Taxonomy" id="46731"/>
    <lineage>
        <taxon>Eukaryota</taxon>
        <taxon>Metazoa</taxon>
        <taxon>Cnidaria</taxon>
        <taxon>Anthozoa</taxon>
        <taxon>Hexacorallia</taxon>
        <taxon>Scleractinia</taxon>
        <taxon>Astrocoeniina</taxon>
        <taxon>Pocilloporidae</taxon>
        <taxon>Pocillopora</taxon>
    </lineage>
</organism>
<protein>
    <submittedName>
        <fullName evidence="2">Uncharacterized protein</fullName>
    </submittedName>
</protein>
<dbReference type="Proteomes" id="UP000275408">
    <property type="component" value="Unassembled WGS sequence"/>
</dbReference>
<dbReference type="OrthoDB" id="5986099at2759"/>
<feature type="region of interest" description="Disordered" evidence="1">
    <location>
        <begin position="124"/>
        <end position="147"/>
    </location>
</feature>
<evidence type="ECO:0000313" key="3">
    <source>
        <dbReference type="Proteomes" id="UP000275408"/>
    </source>
</evidence>
<evidence type="ECO:0000256" key="1">
    <source>
        <dbReference type="SAM" id="MobiDB-lite"/>
    </source>
</evidence>
<proteinExistence type="predicted"/>
<comment type="caution">
    <text evidence="2">The sequence shown here is derived from an EMBL/GenBank/DDBJ whole genome shotgun (WGS) entry which is preliminary data.</text>
</comment>
<dbReference type="EMBL" id="RCHS01001219">
    <property type="protein sequence ID" value="RMX54654.1"/>
    <property type="molecule type" value="Genomic_DNA"/>
</dbReference>
<dbReference type="AlphaFoldDB" id="A0A3M6UM94"/>
<name>A0A3M6UM94_POCDA</name>
<keyword evidence="3" id="KW-1185">Reference proteome</keyword>
<feature type="compositionally biased region" description="Polar residues" evidence="1">
    <location>
        <begin position="136"/>
        <end position="147"/>
    </location>
</feature>
<accession>A0A3M6UM94</accession>
<reference evidence="2 3" key="1">
    <citation type="journal article" date="2018" name="Sci. Rep.">
        <title>Comparative analysis of the Pocillopora damicornis genome highlights role of immune system in coral evolution.</title>
        <authorList>
            <person name="Cunning R."/>
            <person name="Bay R.A."/>
            <person name="Gillette P."/>
            <person name="Baker A.C."/>
            <person name="Traylor-Knowles N."/>
        </authorList>
    </citation>
    <scope>NUCLEOTIDE SEQUENCE [LARGE SCALE GENOMIC DNA]</scope>
    <source>
        <strain evidence="2">RSMAS</strain>
        <tissue evidence="2">Whole animal</tissue>
    </source>
</reference>
<gene>
    <name evidence="2" type="ORF">pdam_00009330</name>
</gene>
<sequence length="147" mass="16252">MAEMTSSEQVHLEESGTLCDTETTLRRQNTLNKIGKSFSIHMEDDENENVFVKISEACKCEAAKQSSSLLEVAEGLCNRQSPGSQRRGKIFKKLAPEVEKQVFNEMQQDLCKNMWQEARLRVFGTPSSEAGGDTAAISSSTDTDQGV</sequence>
<evidence type="ECO:0000313" key="2">
    <source>
        <dbReference type="EMBL" id="RMX54654.1"/>
    </source>
</evidence>